<comment type="caution">
    <text evidence="1">The sequence shown here is derived from an EMBL/GenBank/DDBJ whole genome shotgun (WGS) entry which is preliminary data.</text>
</comment>
<proteinExistence type="predicted"/>
<dbReference type="AlphaFoldDB" id="A0A511N4F2"/>
<gene>
    <name evidence="1" type="ORF">DC3_29930</name>
</gene>
<evidence type="ECO:0000313" key="1">
    <source>
        <dbReference type="EMBL" id="GEM47358.1"/>
    </source>
</evidence>
<reference evidence="1 2" key="1">
    <citation type="submission" date="2019-07" db="EMBL/GenBank/DDBJ databases">
        <title>Whole genome shotgun sequence of Deinococcus cellulosilyticus NBRC 106333.</title>
        <authorList>
            <person name="Hosoyama A."/>
            <person name="Uohara A."/>
            <person name="Ohji S."/>
            <person name="Ichikawa N."/>
        </authorList>
    </citation>
    <scope>NUCLEOTIDE SEQUENCE [LARGE SCALE GENOMIC DNA]</scope>
    <source>
        <strain evidence="1 2">NBRC 106333</strain>
    </source>
</reference>
<protein>
    <recommendedName>
        <fullName evidence="3">Class I SAM-dependent methyltransferase</fullName>
    </recommendedName>
</protein>
<accession>A0A511N4F2</accession>
<dbReference type="EMBL" id="BJXB01000013">
    <property type="protein sequence ID" value="GEM47358.1"/>
    <property type="molecule type" value="Genomic_DNA"/>
</dbReference>
<name>A0A511N4F2_DEIC1</name>
<dbReference type="Gene3D" id="3.40.50.150">
    <property type="entry name" value="Vaccinia Virus protein VP39"/>
    <property type="match status" value="1"/>
</dbReference>
<dbReference type="OrthoDB" id="5522265at2"/>
<evidence type="ECO:0008006" key="3">
    <source>
        <dbReference type="Google" id="ProtNLM"/>
    </source>
</evidence>
<organism evidence="1 2">
    <name type="scientific">Deinococcus cellulosilyticus (strain DSM 18568 / NBRC 106333 / KACC 11606 / 5516J-15)</name>
    <dbReference type="NCBI Taxonomy" id="1223518"/>
    <lineage>
        <taxon>Bacteria</taxon>
        <taxon>Thermotogati</taxon>
        <taxon>Deinococcota</taxon>
        <taxon>Deinococci</taxon>
        <taxon>Deinococcales</taxon>
        <taxon>Deinococcaceae</taxon>
        <taxon>Deinococcus</taxon>
    </lineage>
</organism>
<dbReference type="RefSeq" id="WP_146885545.1">
    <property type="nucleotide sequence ID" value="NZ_BJXB01000013.1"/>
</dbReference>
<sequence>METSQHSAFEATLPHSREWYQALASNQGQYAYPWKQVLSAPGGEDWFSHLLEQSLSSEKRVLEAGCAHAPDARRFAHLTASWTGYDWMEGFLVEARKHVPGGHFVCWDGKSDVPDGLKGAYDVLVSRRGPTSFLNHIKTFAAPGAHMLCVYPTEDIRTKVLHQLEQVQADVLGEWTFRTRGFLPEFQDFLLYQRWHGDSHSEAELEQTWDSQATPAGFPILEERYVVQARMG</sequence>
<dbReference type="Proteomes" id="UP000321306">
    <property type="component" value="Unassembled WGS sequence"/>
</dbReference>
<dbReference type="SUPFAM" id="SSF53335">
    <property type="entry name" value="S-adenosyl-L-methionine-dependent methyltransferases"/>
    <property type="match status" value="1"/>
</dbReference>
<dbReference type="InterPro" id="IPR029063">
    <property type="entry name" value="SAM-dependent_MTases_sf"/>
</dbReference>
<evidence type="ECO:0000313" key="2">
    <source>
        <dbReference type="Proteomes" id="UP000321306"/>
    </source>
</evidence>
<keyword evidence="2" id="KW-1185">Reference proteome</keyword>